<name>A0ABW0RTT8_9BURK</name>
<proteinExistence type="predicted"/>
<evidence type="ECO:0000256" key="1">
    <source>
        <dbReference type="ARBA" id="ARBA00022475"/>
    </source>
</evidence>
<reference evidence="8" key="1">
    <citation type="journal article" date="2019" name="Int. J. Syst. Evol. Microbiol.">
        <title>The Global Catalogue of Microorganisms (GCM) 10K type strain sequencing project: providing services to taxonomists for standard genome sequencing and annotation.</title>
        <authorList>
            <consortium name="The Broad Institute Genomics Platform"/>
            <consortium name="The Broad Institute Genome Sequencing Center for Infectious Disease"/>
            <person name="Wu L."/>
            <person name="Ma J."/>
        </authorList>
    </citation>
    <scope>NUCLEOTIDE SEQUENCE [LARGE SCALE GENOMIC DNA]</scope>
    <source>
        <strain evidence="8">CGMCC 4.5798</strain>
    </source>
</reference>
<dbReference type="Gene3D" id="3.40.50.300">
    <property type="entry name" value="P-loop containing nucleotide triphosphate hydrolases"/>
    <property type="match status" value="2"/>
</dbReference>
<evidence type="ECO:0000256" key="3">
    <source>
        <dbReference type="ARBA" id="ARBA00022741"/>
    </source>
</evidence>
<comment type="caution">
    <text evidence="7">The sequence shown here is derived from an EMBL/GenBank/DDBJ whole genome shotgun (WGS) entry which is preliminary data.</text>
</comment>
<keyword evidence="4 7" id="KW-0067">ATP-binding</keyword>
<gene>
    <name evidence="7" type="ORF">ACFPO9_06810</name>
</gene>
<evidence type="ECO:0000256" key="5">
    <source>
        <dbReference type="SAM" id="Coils"/>
    </source>
</evidence>
<organism evidence="7 8">
    <name type="scientific">Massilia aerilata</name>
    <dbReference type="NCBI Taxonomy" id="453817"/>
    <lineage>
        <taxon>Bacteria</taxon>
        <taxon>Pseudomonadati</taxon>
        <taxon>Pseudomonadota</taxon>
        <taxon>Betaproteobacteria</taxon>
        <taxon>Burkholderiales</taxon>
        <taxon>Oxalobacteraceae</taxon>
        <taxon>Telluria group</taxon>
        <taxon>Massilia</taxon>
    </lineage>
</organism>
<dbReference type="InterPro" id="IPR050611">
    <property type="entry name" value="ABCF"/>
</dbReference>
<evidence type="ECO:0000313" key="7">
    <source>
        <dbReference type="EMBL" id="MFC5548224.1"/>
    </source>
</evidence>
<protein>
    <submittedName>
        <fullName evidence="7">ATP-binding cassette domain-containing protein</fullName>
    </submittedName>
</protein>
<dbReference type="GO" id="GO:0005524">
    <property type="term" value="F:ATP binding"/>
    <property type="evidence" value="ECO:0007669"/>
    <property type="project" value="UniProtKB-KW"/>
</dbReference>
<dbReference type="SMART" id="SM00382">
    <property type="entry name" value="AAA"/>
    <property type="match status" value="2"/>
</dbReference>
<evidence type="ECO:0000256" key="2">
    <source>
        <dbReference type="ARBA" id="ARBA00022737"/>
    </source>
</evidence>
<dbReference type="PANTHER" id="PTHR19211">
    <property type="entry name" value="ATP-BINDING TRANSPORT PROTEIN-RELATED"/>
    <property type="match status" value="1"/>
</dbReference>
<dbReference type="EMBL" id="JBHSMZ010000004">
    <property type="protein sequence ID" value="MFC5548224.1"/>
    <property type="molecule type" value="Genomic_DNA"/>
</dbReference>
<dbReference type="InterPro" id="IPR003593">
    <property type="entry name" value="AAA+_ATPase"/>
</dbReference>
<dbReference type="InterPro" id="IPR003439">
    <property type="entry name" value="ABC_transporter-like_ATP-bd"/>
</dbReference>
<keyword evidence="8" id="KW-1185">Reference proteome</keyword>
<sequence>MAHPYLLALHGVDIALPDGRILFHDLHDSLGAELAALIGPNGSGKSSLGRVIAGLSQPAQGRVEHAVPVHYVEQQTGLLHATSLAQLAGLDAPLSALRRLAAGDAREDDFEIIGERWDLEARWQAMLDQAGLAESMTPASLSGGQRTLLSLIGAFCSEAGFLILDEPGNHLDRERRRFLIEQMQAWRAAGRGLLVISHDRELLEHADRTLEVHARGLRRYGGGWSLVEEQRGAELASMEARLERARVERRNAEATMRTEAERAARKSARGARAKAAGGQPKIVLNALPQRAQQTDGARAERHAQRRRDLRQDLLDAFDALDGALARPSFPLLDLQIPDGQAAVVLEELVAPWGPRQPLDWGVNGAARIAIRGPNGCGKSTLLRTIAGEIAPLSGRCRTLPAVLLDQHLAMLDPSRSLLDQLRATAMQHDEGRLRQYLALAGLKPDRVLRPSGSLSGGERMRGALLCAVLREPAPRLLLLDEPTNHLDLHGVEALEAMLQSWPGALLVVSHDERFLDRLGLTHRLDWRAGQWVAS</sequence>
<keyword evidence="5" id="KW-0175">Coiled coil</keyword>
<dbReference type="PANTHER" id="PTHR19211:SF6">
    <property type="entry name" value="BLL7188 PROTEIN"/>
    <property type="match status" value="1"/>
</dbReference>
<dbReference type="InterPro" id="IPR017871">
    <property type="entry name" value="ABC_transporter-like_CS"/>
</dbReference>
<dbReference type="InterPro" id="IPR027417">
    <property type="entry name" value="P-loop_NTPase"/>
</dbReference>
<dbReference type="Pfam" id="PF00005">
    <property type="entry name" value="ABC_tran"/>
    <property type="match status" value="2"/>
</dbReference>
<dbReference type="PROSITE" id="PS00211">
    <property type="entry name" value="ABC_TRANSPORTER_1"/>
    <property type="match status" value="1"/>
</dbReference>
<evidence type="ECO:0000259" key="6">
    <source>
        <dbReference type="PROSITE" id="PS50893"/>
    </source>
</evidence>
<dbReference type="CDD" id="cd03221">
    <property type="entry name" value="ABCF_EF-3"/>
    <property type="match status" value="1"/>
</dbReference>
<dbReference type="PROSITE" id="PS50893">
    <property type="entry name" value="ABC_TRANSPORTER_2"/>
    <property type="match status" value="1"/>
</dbReference>
<evidence type="ECO:0000256" key="4">
    <source>
        <dbReference type="ARBA" id="ARBA00022840"/>
    </source>
</evidence>
<feature type="domain" description="ABC transporter" evidence="6">
    <location>
        <begin position="7"/>
        <end position="239"/>
    </location>
</feature>
<keyword evidence="2" id="KW-0677">Repeat</keyword>
<dbReference type="Proteomes" id="UP001596086">
    <property type="component" value="Unassembled WGS sequence"/>
</dbReference>
<dbReference type="RefSeq" id="WP_379768744.1">
    <property type="nucleotide sequence ID" value="NZ_JBHSMZ010000004.1"/>
</dbReference>
<keyword evidence="3" id="KW-0547">Nucleotide-binding</keyword>
<evidence type="ECO:0000313" key="8">
    <source>
        <dbReference type="Proteomes" id="UP001596086"/>
    </source>
</evidence>
<feature type="coiled-coil region" evidence="5">
    <location>
        <begin position="235"/>
        <end position="262"/>
    </location>
</feature>
<keyword evidence="1" id="KW-1003">Cell membrane</keyword>
<dbReference type="SUPFAM" id="SSF52540">
    <property type="entry name" value="P-loop containing nucleoside triphosphate hydrolases"/>
    <property type="match status" value="2"/>
</dbReference>
<keyword evidence="1" id="KW-0472">Membrane</keyword>
<accession>A0ABW0RTT8</accession>